<evidence type="ECO:0000256" key="11">
    <source>
        <dbReference type="ARBA" id="ARBA00022833"/>
    </source>
</evidence>
<dbReference type="SUPFAM" id="SSF55486">
    <property type="entry name" value="Metalloproteases ('zincins'), catalytic domain"/>
    <property type="match status" value="1"/>
</dbReference>
<dbReference type="EMBL" id="BMMQ01000005">
    <property type="protein sequence ID" value="GGO64578.1"/>
    <property type="molecule type" value="Genomic_DNA"/>
</dbReference>
<dbReference type="Pfam" id="PF01433">
    <property type="entry name" value="Peptidase_M1"/>
    <property type="match status" value="1"/>
</dbReference>
<organism evidence="18 19">
    <name type="scientific">Microbacterium nanhaiense</name>
    <dbReference type="NCBI Taxonomy" id="1301026"/>
    <lineage>
        <taxon>Bacteria</taxon>
        <taxon>Bacillati</taxon>
        <taxon>Actinomycetota</taxon>
        <taxon>Actinomycetes</taxon>
        <taxon>Micrococcales</taxon>
        <taxon>Microbacteriaceae</taxon>
        <taxon>Microbacterium</taxon>
    </lineage>
</organism>
<dbReference type="CDD" id="cd09603">
    <property type="entry name" value="M1_APN_like"/>
    <property type="match status" value="1"/>
</dbReference>
<evidence type="ECO:0000256" key="5">
    <source>
        <dbReference type="ARBA" id="ARBA00012564"/>
    </source>
</evidence>
<evidence type="ECO:0000259" key="17">
    <source>
        <dbReference type="Pfam" id="PF17900"/>
    </source>
</evidence>
<dbReference type="EC" id="3.4.11.2" evidence="5"/>
<evidence type="ECO:0000256" key="10">
    <source>
        <dbReference type="ARBA" id="ARBA00022801"/>
    </source>
</evidence>
<evidence type="ECO:0000256" key="7">
    <source>
        <dbReference type="ARBA" id="ARBA00022490"/>
    </source>
</evidence>
<evidence type="ECO:0000256" key="6">
    <source>
        <dbReference type="ARBA" id="ARBA00015611"/>
    </source>
</evidence>
<comment type="caution">
    <text evidence="18">The sequence shown here is derived from an EMBL/GenBank/DDBJ whole genome shotgun (WGS) entry which is preliminary data.</text>
</comment>
<reference evidence="19" key="1">
    <citation type="journal article" date="2019" name="Int. J. Syst. Evol. Microbiol.">
        <title>The Global Catalogue of Microorganisms (GCM) 10K type strain sequencing project: providing services to taxonomists for standard genome sequencing and annotation.</title>
        <authorList>
            <consortium name="The Broad Institute Genomics Platform"/>
            <consortium name="The Broad Institute Genome Sequencing Center for Infectious Disease"/>
            <person name="Wu L."/>
            <person name="Ma J."/>
        </authorList>
    </citation>
    <scope>NUCLEOTIDE SEQUENCE [LARGE SCALE GENOMIC DNA]</scope>
    <source>
        <strain evidence="19">CGMCC 4.7181</strain>
    </source>
</reference>
<evidence type="ECO:0000259" key="16">
    <source>
        <dbReference type="Pfam" id="PF01433"/>
    </source>
</evidence>
<evidence type="ECO:0000256" key="8">
    <source>
        <dbReference type="ARBA" id="ARBA00022670"/>
    </source>
</evidence>
<comment type="catalytic activity">
    <reaction evidence="1">
        <text>Release of an N-terminal amino acid, Xaa-|-Yaa- from a peptide, amide or arylamide. Xaa is preferably Ala, but may be most amino acids including Pro (slow action). When a terminal hydrophobic residue is followed by a prolyl residue, the two may be released as an intact Xaa-Pro dipeptide.</text>
        <dbReference type="EC" id="3.4.11.2"/>
    </reaction>
</comment>
<dbReference type="PRINTS" id="PR00756">
    <property type="entry name" value="ALADIPTASE"/>
</dbReference>
<dbReference type="Proteomes" id="UP000638043">
    <property type="component" value="Unassembled WGS sequence"/>
</dbReference>
<dbReference type="InterPro" id="IPR034015">
    <property type="entry name" value="M1_LTA4H"/>
</dbReference>
<feature type="domain" description="Aminopeptidase N-like N-terminal" evidence="17">
    <location>
        <begin position="25"/>
        <end position="195"/>
    </location>
</feature>
<keyword evidence="12" id="KW-0482">Metalloprotease</keyword>
<name>A0ABQ2N1K2_9MICO</name>
<dbReference type="Gene3D" id="2.60.40.1730">
    <property type="entry name" value="tricorn interacting facor f3 domain"/>
    <property type="match status" value="1"/>
</dbReference>
<evidence type="ECO:0000313" key="18">
    <source>
        <dbReference type="EMBL" id="GGO64578.1"/>
    </source>
</evidence>
<dbReference type="InterPro" id="IPR042097">
    <property type="entry name" value="Aminopeptidase_N-like_N_sf"/>
</dbReference>
<keyword evidence="11" id="KW-0862">Zinc</keyword>
<dbReference type="InterPro" id="IPR001930">
    <property type="entry name" value="Peptidase_M1"/>
</dbReference>
<dbReference type="RefSeq" id="WP_188701421.1">
    <property type="nucleotide sequence ID" value="NZ_BMMQ01000005.1"/>
</dbReference>
<feature type="domain" description="Peptidase M1 membrane alanine aminopeptidase" evidence="16">
    <location>
        <begin position="247"/>
        <end position="426"/>
    </location>
</feature>
<protein>
    <recommendedName>
        <fullName evidence="6">Aminopeptidase N</fullName>
        <ecNumber evidence="5">3.4.11.2</ecNumber>
    </recommendedName>
    <alternativeName>
        <fullName evidence="13">Alanine aminopeptidase</fullName>
    </alternativeName>
    <alternativeName>
        <fullName evidence="14">Lysyl aminopeptidase</fullName>
    </alternativeName>
</protein>
<gene>
    <name evidence="18" type="ORF">GCM10010910_19790</name>
</gene>
<keyword evidence="19" id="KW-1185">Reference proteome</keyword>
<evidence type="ECO:0000256" key="15">
    <source>
        <dbReference type="SAM" id="MobiDB-lite"/>
    </source>
</evidence>
<evidence type="ECO:0000256" key="2">
    <source>
        <dbReference type="ARBA" id="ARBA00001947"/>
    </source>
</evidence>
<evidence type="ECO:0000256" key="1">
    <source>
        <dbReference type="ARBA" id="ARBA00000098"/>
    </source>
</evidence>
<dbReference type="PANTHER" id="PTHR45726:SF3">
    <property type="entry name" value="LEUKOTRIENE A-4 HYDROLASE"/>
    <property type="match status" value="1"/>
</dbReference>
<evidence type="ECO:0000313" key="19">
    <source>
        <dbReference type="Proteomes" id="UP000638043"/>
    </source>
</evidence>
<evidence type="ECO:0000256" key="12">
    <source>
        <dbReference type="ARBA" id="ARBA00023049"/>
    </source>
</evidence>
<evidence type="ECO:0000256" key="13">
    <source>
        <dbReference type="ARBA" id="ARBA00029811"/>
    </source>
</evidence>
<dbReference type="Pfam" id="PF17900">
    <property type="entry name" value="Peptidase_M1_N"/>
    <property type="match status" value="1"/>
</dbReference>
<comment type="similarity">
    <text evidence="4">Belongs to the peptidase M1 family.</text>
</comment>
<keyword evidence="10" id="KW-0378">Hydrolase</keyword>
<proteinExistence type="inferred from homology"/>
<evidence type="ECO:0000256" key="4">
    <source>
        <dbReference type="ARBA" id="ARBA00010136"/>
    </source>
</evidence>
<dbReference type="Gene3D" id="1.10.390.10">
    <property type="entry name" value="Neutral Protease Domain 2"/>
    <property type="match status" value="1"/>
</dbReference>
<evidence type="ECO:0000256" key="3">
    <source>
        <dbReference type="ARBA" id="ARBA00004496"/>
    </source>
</evidence>
<evidence type="ECO:0000256" key="14">
    <source>
        <dbReference type="ARBA" id="ARBA00031533"/>
    </source>
</evidence>
<dbReference type="PANTHER" id="PTHR45726">
    <property type="entry name" value="LEUKOTRIENE A-4 HYDROLASE"/>
    <property type="match status" value="1"/>
</dbReference>
<dbReference type="InterPro" id="IPR045357">
    <property type="entry name" value="Aminopeptidase_N-like_N"/>
</dbReference>
<accession>A0ABQ2N1K2</accession>
<dbReference type="InterPro" id="IPR014782">
    <property type="entry name" value="Peptidase_M1_dom"/>
</dbReference>
<keyword evidence="7" id="KW-0963">Cytoplasm</keyword>
<dbReference type="InterPro" id="IPR027268">
    <property type="entry name" value="Peptidase_M4/M1_CTD_sf"/>
</dbReference>
<sequence>MRSRARRWGGDDYTPDTGDTRYQTRHVELDLAYKVANNRLSGRAEITGEAREATASIAFDLTHLKASSVRVAGDKRARFEHRHGRLEVMFSRELAPGDEFVVTIDYAGSPKPRRSPWGTLGWEELEDGATVASQPNGASTWFPCNDHPRDKASYTIRIQTETLYDVVAGRRTENRPRGGTRAWTFRLDQPTAAYLVPLQIGRYTSESVTLDSVPAELHYPPMIASRVRHDFRRLSEMMALFQSSYGPYPFADYTVVITADELEIPLEAQGSAVFGANLVDGKGTYERLVAHELAHQWFGNAVGLAAWRDIWLNEGPACYAEWIWSEASGGDTAHALALAHYARLAEKDQDLVLADPGAERMFDDRVYKRGALALHALRLTIGDEAFFELLRAWTSRHGNGTATTADFVRLAEEVSGQNLGEFFEAWLSQERLPELPATDLPDTPASDLGVEV</sequence>
<comment type="cofactor">
    <cofactor evidence="2">
        <name>Zn(2+)</name>
        <dbReference type="ChEBI" id="CHEBI:29105"/>
    </cofactor>
</comment>
<dbReference type="SUPFAM" id="SSF63737">
    <property type="entry name" value="Leukotriene A4 hydrolase N-terminal domain"/>
    <property type="match status" value="1"/>
</dbReference>
<keyword evidence="8" id="KW-0645">Protease</keyword>
<comment type="subcellular location">
    <subcellularLocation>
        <location evidence="3">Cytoplasm</location>
    </subcellularLocation>
</comment>
<feature type="region of interest" description="Disordered" evidence="15">
    <location>
        <begin position="1"/>
        <end position="20"/>
    </location>
</feature>
<keyword evidence="9" id="KW-0479">Metal-binding</keyword>
<evidence type="ECO:0000256" key="9">
    <source>
        <dbReference type="ARBA" id="ARBA00022723"/>
    </source>
</evidence>